<evidence type="ECO:0000256" key="3">
    <source>
        <dbReference type="ARBA" id="ARBA00022884"/>
    </source>
</evidence>
<feature type="region of interest" description="Disordered" evidence="4">
    <location>
        <begin position="352"/>
        <end position="374"/>
    </location>
</feature>
<evidence type="ECO:0000313" key="7">
    <source>
        <dbReference type="Proteomes" id="UP000826271"/>
    </source>
</evidence>
<organism evidence="6 7">
    <name type="scientific">Buddleja alternifolia</name>
    <dbReference type="NCBI Taxonomy" id="168488"/>
    <lineage>
        <taxon>Eukaryota</taxon>
        <taxon>Viridiplantae</taxon>
        <taxon>Streptophyta</taxon>
        <taxon>Embryophyta</taxon>
        <taxon>Tracheophyta</taxon>
        <taxon>Spermatophyta</taxon>
        <taxon>Magnoliopsida</taxon>
        <taxon>eudicotyledons</taxon>
        <taxon>Gunneridae</taxon>
        <taxon>Pentapetalae</taxon>
        <taxon>asterids</taxon>
        <taxon>lamiids</taxon>
        <taxon>Lamiales</taxon>
        <taxon>Scrophulariaceae</taxon>
        <taxon>Buddlejeae</taxon>
        <taxon>Buddleja</taxon>
    </lineage>
</organism>
<dbReference type="Gene3D" id="3.10.590.10">
    <property type="entry name" value="ph1033 like domains"/>
    <property type="match status" value="2"/>
</dbReference>
<evidence type="ECO:0000256" key="4">
    <source>
        <dbReference type="SAM" id="MobiDB-lite"/>
    </source>
</evidence>
<dbReference type="PANTHER" id="PTHR12357">
    <property type="entry name" value="YTH YT521-B HOMOLOGY DOMAIN-CONTAINING"/>
    <property type="match status" value="1"/>
</dbReference>
<evidence type="ECO:0000313" key="6">
    <source>
        <dbReference type="EMBL" id="KAG8370547.1"/>
    </source>
</evidence>
<feature type="compositionally biased region" description="Polar residues" evidence="4">
    <location>
        <begin position="664"/>
        <end position="675"/>
    </location>
</feature>
<feature type="domain" description="YTH" evidence="5">
    <location>
        <begin position="913"/>
        <end position="1050"/>
    </location>
</feature>
<evidence type="ECO:0000256" key="1">
    <source>
        <dbReference type="ARBA" id="ARBA00004496"/>
    </source>
</evidence>
<feature type="region of interest" description="Disordered" evidence="4">
    <location>
        <begin position="662"/>
        <end position="685"/>
    </location>
</feature>
<protein>
    <recommendedName>
        <fullName evidence="5">YTH domain-containing protein</fullName>
    </recommendedName>
</protein>
<feature type="compositionally biased region" description="Polar residues" evidence="4">
    <location>
        <begin position="1103"/>
        <end position="1130"/>
    </location>
</feature>
<feature type="domain" description="YTH" evidence="5">
    <location>
        <begin position="223"/>
        <end position="362"/>
    </location>
</feature>
<dbReference type="GO" id="GO:0061157">
    <property type="term" value="P:mRNA destabilization"/>
    <property type="evidence" value="ECO:0007669"/>
    <property type="project" value="TreeGrafter"/>
</dbReference>
<keyword evidence="3" id="KW-0694">RNA-binding</keyword>
<accession>A0AAV6WSI9</accession>
<feature type="region of interest" description="Disordered" evidence="4">
    <location>
        <begin position="741"/>
        <end position="764"/>
    </location>
</feature>
<feature type="compositionally biased region" description="Polar residues" evidence="4">
    <location>
        <begin position="880"/>
        <end position="895"/>
    </location>
</feature>
<gene>
    <name evidence="6" type="ORF">BUALT_Bualt14G0128500</name>
</gene>
<evidence type="ECO:0000259" key="5">
    <source>
        <dbReference type="PROSITE" id="PS50882"/>
    </source>
</evidence>
<keyword evidence="7" id="KW-1185">Reference proteome</keyword>
<dbReference type="InterPro" id="IPR007275">
    <property type="entry name" value="YTH_domain"/>
</dbReference>
<comment type="caution">
    <text evidence="6">The sequence shown here is derived from an EMBL/GenBank/DDBJ whole genome shotgun (WGS) entry which is preliminary data.</text>
</comment>
<evidence type="ECO:0000256" key="2">
    <source>
        <dbReference type="ARBA" id="ARBA00022490"/>
    </source>
</evidence>
<dbReference type="Proteomes" id="UP000826271">
    <property type="component" value="Unassembled WGS sequence"/>
</dbReference>
<dbReference type="Pfam" id="PF04146">
    <property type="entry name" value="YTH"/>
    <property type="match status" value="2"/>
</dbReference>
<feature type="region of interest" description="Disordered" evidence="4">
    <location>
        <begin position="1091"/>
        <end position="1137"/>
    </location>
</feature>
<dbReference type="CDD" id="cd21134">
    <property type="entry name" value="YTH"/>
    <property type="match status" value="2"/>
</dbReference>
<feature type="compositionally biased region" description="Basic and acidic residues" evidence="4">
    <location>
        <begin position="1091"/>
        <end position="1102"/>
    </location>
</feature>
<feature type="region of interest" description="Disordered" evidence="4">
    <location>
        <begin position="855"/>
        <end position="903"/>
    </location>
</feature>
<comment type="subcellular location">
    <subcellularLocation>
        <location evidence="1">Cytoplasm</location>
    </subcellularLocation>
</comment>
<reference evidence="6" key="1">
    <citation type="submission" date="2019-10" db="EMBL/GenBank/DDBJ databases">
        <authorList>
            <person name="Zhang R."/>
            <person name="Pan Y."/>
            <person name="Wang J."/>
            <person name="Ma R."/>
            <person name="Yu S."/>
        </authorList>
    </citation>
    <scope>NUCLEOTIDE SEQUENCE</scope>
    <source>
        <strain evidence="6">LA-IB0</strain>
        <tissue evidence="6">Leaf</tissue>
    </source>
</reference>
<dbReference type="GO" id="GO:0005737">
    <property type="term" value="C:cytoplasm"/>
    <property type="evidence" value="ECO:0007669"/>
    <property type="project" value="UniProtKB-SubCell"/>
</dbReference>
<sequence length="1158" mass="128794">MQNKVEYFNFKANTCSGPKSLQSTDPRFGFDGLLSPIPWLESPYFSDGQPRPVTSSSMASSVTNGNNIHLSRNQNFRPHLMGLHHPRPMLGINTASGYMNRMYPNKFYGQYGNAYRSGLGYGSNGYDTRRGWMTVDNKYKPRERENGFYSYGNENMDGLNELNRGPRSKNTKTQKSFTPVALAVKGQNIPFTVTTENEKEKSSVTPDLEQYNRSDFPETYPDAKFFIIKSYNGDDVHKSIKYNVWASTPNGNKKLDATYPDAQQKSGSCPIFLFFSVHMSGQFVGVAEMAGPVDFNKNVEYWQQDKWIGCFPIKWHICILDDFDLYEDRQKKIQEKKAKQLQFQKQAQIWKDKTTKEKNKESKESTNGDLKSSEVESDLTKEVASLVLSNGDSKTVKVAAVLEKKLVSNGVANGYGALGCPRLLLLQEIYGVPSASLGKSYAAWNPIFGHDGSWPPLLRQIGLTFGILGHAYDKICVPLPISSIEAADLLQKFSLDSQAKTTEIADSAKKPTVISGNMANGIQSDRSITPVLPDFTDPTMFYYPNGSPSPAYYYSGLDANDWEDYTKYVNQDGVEMTPGAYGDNGSLAYHHGYGYATYGPYSPAASPVPTLGQDGQLYGAQHYQYPTPYFQPWTPTSGPYPTPAATTKGEIATTKATDQAPLSVDSTNTKSNGIANSGGAKGNAARPTYQNSSFNANGSYGRGALPGGIPASGYQDPRFGFDGLLSPVPWLESPYYSDVQPRPVTSSSMPSSIANRNSIPSSRNQNYQPHLMGLHHSRPMSGMNTATGYMNRMYPNKFYGHYGNAYRSGLGYGSNGYDTRRGWMTVDNKYKPRGRGNGFYNYANESIDGLNELNRGPRAKSTKNQKSFTPTALAVKGQNIPLTETTDNETKSSVTPDREQFNRPDFPEHYADAKFFIIKSYSEDDVHKSIKYSVWASTPNGNKKLDSAYQDAQQKSGGCPVFLLFSVNTSGQFVGVAEMIGPVDFNKNVEYWQQDKWIGCFPVKWHIVKDVPNSLLKHIILENNENKPVTNSRDTQEVKLDQGLQVLKIFKDHTTKQCILDDFDFYEDRQKKIQEKKAKQQQFQKQAQVWENKHTEEKKESVNSDVTPQKSSEAVSELNCDSSVETNMKSGDSVKTVKSAGVPDKKLVAANGVISNGC</sequence>
<dbReference type="InterPro" id="IPR045168">
    <property type="entry name" value="YTH_prot"/>
</dbReference>
<feature type="compositionally biased region" description="Polar residues" evidence="4">
    <location>
        <begin position="743"/>
        <end position="764"/>
    </location>
</feature>
<dbReference type="PANTHER" id="PTHR12357:SF99">
    <property type="entry name" value="YTH DOMAIN-CONTAINING PROTEIN ECT2-RELATED"/>
    <property type="match status" value="1"/>
</dbReference>
<dbReference type="PROSITE" id="PS50882">
    <property type="entry name" value="YTH"/>
    <property type="match status" value="2"/>
</dbReference>
<dbReference type="EMBL" id="WHWC01000014">
    <property type="protein sequence ID" value="KAG8370547.1"/>
    <property type="molecule type" value="Genomic_DNA"/>
</dbReference>
<dbReference type="GO" id="GO:0003729">
    <property type="term" value="F:mRNA binding"/>
    <property type="evidence" value="ECO:0007669"/>
    <property type="project" value="TreeGrafter"/>
</dbReference>
<keyword evidence="2" id="KW-0963">Cytoplasm</keyword>
<dbReference type="AlphaFoldDB" id="A0AAV6WSI9"/>
<name>A0AAV6WSI9_9LAMI</name>
<dbReference type="FunFam" id="3.10.590.10:FF:000001">
    <property type="entry name" value="YTH domain family 1, isoform CRA_a"/>
    <property type="match status" value="1"/>
</dbReference>
<proteinExistence type="predicted"/>